<dbReference type="GO" id="GO:0000155">
    <property type="term" value="F:phosphorelay sensor kinase activity"/>
    <property type="evidence" value="ECO:0007669"/>
    <property type="project" value="InterPro"/>
</dbReference>
<evidence type="ECO:0000256" key="3">
    <source>
        <dbReference type="ARBA" id="ARBA00022553"/>
    </source>
</evidence>
<dbReference type="InterPro" id="IPR011712">
    <property type="entry name" value="Sig_transdc_His_kin_sub3_dim/P"/>
</dbReference>
<evidence type="ECO:0000256" key="5">
    <source>
        <dbReference type="ARBA" id="ARBA00022741"/>
    </source>
</evidence>
<evidence type="ECO:0000256" key="6">
    <source>
        <dbReference type="ARBA" id="ARBA00022777"/>
    </source>
</evidence>
<evidence type="ECO:0000256" key="1">
    <source>
        <dbReference type="ARBA" id="ARBA00000085"/>
    </source>
</evidence>
<sequence length="360" mass="37499">MGFAVVALVVVANAAGVVGFGLSGPAAQVTTASAAYAVAAGVFLLWVEAPRRVVVGLLVAMAVAATAVRNADPDGPVVALFLIMAFAPLRLPVREAAATAVASALLFNLEQVHSAESPALFVLVTDGGAAFFFLMGWLLRREHEQRQELEATRDAERVAAALAERSRLAREMHDVLAHTLSGLAVHLEGARLLARARHTAPEVVTALDDAHRLARAGLSEARRAVATLRGDELPGPELVPQLVEEHRRAGGSCTLTVSGDPVPLDPDARLAVYRTVQEGLSNIRKHAPDAPAEVTIRWGGSAVVVVVQDHGGAPAGEPASGLTGYGLTGIAERADLLGGRFRATHGADGFRVELAVPVTS</sequence>
<evidence type="ECO:0000259" key="10">
    <source>
        <dbReference type="SMART" id="SM00387"/>
    </source>
</evidence>
<dbReference type="STRING" id="1296565.SAMN05660657_04942"/>
<dbReference type="SMART" id="SM00387">
    <property type="entry name" value="HATPase_c"/>
    <property type="match status" value="1"/>
</dbReference>
<evidence type="ECO:0000256" key="4">
    <source>
        <dbReference type="ARBA" id="ARBA00022679"/>
    </source>
</evidence>
<dbReference type="Gene3D" id="1.20.5.1930">
    <property type="match status" value="1"/>
</dbReference>
<dbReference type="SUPFAM" id="SSF55874">
    <property type="entry name" value="ATPase domain of HSP90 chaperone/DNA topoisomerase II/histidine kinase"/>
    <property type="match status" value="1"/>
</dbReference>
<feature type="transmembrane region" description="Helical" evidence="9">
    <location>
        <begin position="53"/>
        <end position="71"/>
    </location>
</feature>
<dbReference type="CDD" id="cd16917">
    <property type="entry name" value="HATPase_UhpB-NarQ-NarX-like"/>
    <property type="match status" value="1"/>
</dbReference>
<protein>
    <recommendedName>
        <fullName evidence="2">histidine kinase</fullName>
        <ecNumber evidence="2">2.7.13.3</ecNumber>
    </recommendedName>
</protein>
<dbReference type="Pfam" id="PF02518">
    <property type="entry name" value="HATPase_c"/>
    <property type="match status" value="1"/>
</dbReference>
<dbReference type="Pfam" id="PF07730">
    <property type="entry name" value="HisKA_3"/>
    <property type="match status" value="1"/>
</dbReference>
<keyword evidence="5" id="KW-0547">Nucleotide-binding</keyword>
<evidence type="ECO:0000313" key="12">
    <source>
        <dbReference type="Proteomes" id="UP000199546"/>
    </source>
</evidence>
<feature type="domain" description="Histidine kinase/HSP90-like ATPase" evidence="10">
    <location>
        <begin position="267"/>
        <end position="360"/>
    </location>
</feature>
<dbReference type="EC" id="2.7.13.3" evidence="2"/>
<accession>A0A1I7CVQ3</accession>
<evidence type="ECO:0000256" key="2">
    <source>
        <dbReference type="ARBA" id="ARBA00012438"/>
    </source>
</evidence>
<feature type="transmembrane region" description="Helical" evidence="9">
    <location>
        <begin position="26"/>
        <end position="46"/>
    </location>
</feature>
<keyword evidence="3" id="KW-0597">Phosphoprotein</keyword>
<keyword evidence="12" id="KW-1185">Reference proteome</keyword>
<dbReference type="InterPro" id="IPR003594">
    <property type="entry name" value="HATPase_dom"/>
</dbReference>
<keyword evidence="7" id="KW-0067">ATP-binding</keyword>
<evidence type="ECO:0000256" key="8">
    <source>
        <dbReference type="ARBA" id="ARBA00023012"/>
    </source>
</evidence>
<evidence type="ECO:0000313" key="11">
    <source>
        <dbReference type="EMBL" id="SFU03474.1"/>
    </source>
</evidence>
<gene>
    <name evidence="11" type="ORF">SAMN05660657_04942</name>
</gene>
<keyword evidence="9" id="KW-1133">Transmembrane helix</keyword>
<comment type="catalytic activity">
    <reaction evidence="1">
        <text>ATP + protein L-histidine = ADP + protein N-phospho-L-histidine.</text>
        <dbReference type="EC" id="2.7.13.3"/>
    </reaction>
</comment>
<keyword evidence="9" id="KW-0812">Transmembrane</keyword>
<dbReference type="InterPro" id="IPR036890">
    <property type="entry name" value="HATPase_C_sf"/>
</dbReference>
<evidence type="ECO:0000256" key="7">
    <source>
        <dbReference type="ARBA" id="ARBA00022840"/>
    </source>
</evidence>
<dbReference type="PANTHER" id="PTHR24421">
    <property type="entry name" value="NITRATE/NITRITE SENSOR PROTEIN NARX-RELATED"/>
    <property type="match status" value="1"/>
</dbReference>
<dbReference type="Proteomes" id="UP000199546">
    <property type="component" value="Unassembled WGS sequence"/>
</dbReference>
<dbReference type="AlphaFoldDB" id="A0A1I7CVQ3"/>
<organism evidence="11 12">
    <name type="scientific">Geodermatophilus amargosae</name>
    <dbReference type="NCBI Taxonomy" id="1296565"/>
    <lineage>
        <taxon>Bacteria</taxon>
        <taxon>Bacillati</taxon>
        <taxon>Actinomycetota</taxon>
        <taxon>Actinomycetes</taxon>
        <taxon>Geodermatophilales</taxon>
        <taxon>Geodermatophilaceae</taxon>
        <taxon>Geodermatophilus</taxon>
    </lineage>
</organism>
<dbReference type="InterPro" id="IPR050482">
    <property type="entry name" value="Sensor_HK_TwoCompSys"/>
</dbReference>
<evidence type="ECO:0000256" key="9">
    <source>
        <dbReference type="SAM" id="Phobius"/>
    </source>
</evidence>
<proteinExistence type="predicted"/>
<dbReference type="Gene3D" id="3.30.565.10">
    <property type="entry name" value="Histidine kinase-like ATPase, C-terminal domain"/>
    <property type="match status" value="1"/>
</dbReference>
<name>A0A1I7CVQ3_9ACTN</name>
<keyword evidence="6 11" id="KW-0418">Kinase</keyword>
<dbReference type="GO" id="GO:0046983">
    <property type="term" value="F:protein dimerization activity"/>
    <property type="evidence" value="ECO:0007669"/>
    <property type="project" value="InterPro"/>
</dbReference>
<dbReference type="EMBL" id="FPBA01000027">
    <property type="protein sequence ID" value="SFU03474.1"/>
    <property type="molecule type" value="Genomic_DNA"/>
</dbReference>
<keyword evidence="4" id="KW-0808">Transferase</keyword>
<feature type="transmembrane region" description="Helical" evidence="9">
    <location>
        <begin position="119"/>
        <end position="139"/>
    </location>
</feature>
<dbReference type="GO" id="GO:0005524">
    <property type="term" value="F:ATP binding"/>
    <property type="evidence" value="ECO:0007669"/>
    <property type="project" value="UniProtKB-KW"/>
</dbReference>
<keyword evidence="9" id="KW-0472">Membrane</keyword>
<keyword evidence="8" id="KW-0902">Two-component regulatory system</keyword>
<dbReference type="GO" id="GO:0016020">
    <property type="term" value="C:membrane"/>
    <property type="evidence" value="ECO:0007669"/>
    <property type="project" value="InterPro"/>
</dbReference>
<reference evidence="12" key="1">
    <citation type="submission" date="2016-10" db="EMBL/GenBank/DDBJ databases">
        <authorList>
            <person name="Varghese N."/>
            <person name="Submissions S."/>
        </authorList>
    </citation>
    <scope>NUCLEOTIDE SEQUENCE [LARGE SCALE GENOMIC DNA]</scope>
    <source>
        <strain evidence="12">DSM 46136</strain>
    </source>
</reference>
<dbReference type="PANTHER" id="PTHR24421:SF10">
    <property type="entry name" value="NITRATE_NITRITE SENSOR PROTEIN NARQ"/>
    <property type="match status" value="1"/>
</dbReference>